<evidence type="ECO:0000256" key="1">
    <source>
        <dbReference type="ARBA" id="ARBA00004651"/>
    </source>
</evidence>
<evidence type="ECO:0000313" key="12">
    <source>
        <dbReference type="Proteomes" id="UP001152888"/>
    </source>
</evidence>
<dbReference type="GO" id="GO:0005886">
    <property type="term" value="C:plasma membrane"/>
    <property type="evidence" value="ECO:0007669"/>
    <property type="project" value="UniProtKB-SubCell"/>
</dbReference>
<proteinExistence type="predicted"/>
<evidence type="ECO:0000256" key="7">
    <source>
        <dbReference type="ARBA" id="ARBA00023136"/>
    </source>
</evidence>
<dbReference type="InterPro" id="IPR004117">
    <property type="entry name" value="7tm6_olfct_rcpt"/>
</dbReference>
<name>A0A9P0KPU3_ACAOB</name>
<keyword evidence="2" id="KW-1003">Cell membrane</keyword>
<comment type="caution">
    <text evidence="11">The sequence shown here is derived from an EMBL/GenBank/DDBJ whole genome shotgun (WGS) entry which is preliminary data.</text>
</comment>
<dbReference type="EMBL" id="CAKOFQ010006859">
    <property type="protein sequence ID" value="CAH1977475.1"/>
    <property type="molecule type" value="Genomic_DNA"/>
</dbReference>
<evidence type="ECO:0000256" key="4">
    <source>
        <dbReference type="ARBA" id="ARBA00022692"/>
    </source>
</evidence>
<feature type="transmembrane region" description="Helical" evidence="10">
    <location>
        <begin position="26"/>
        <end position="54"/>
    </location>
</feature>
<dbReference type="Proteomes" id="UP001152888">
    <property type="component" value="Unassembled WGS sequence"/>
</dbReference>
<dbReference type="GO" id="GO:0007165">
    <property type="term" value="P:signal transduction"/>
    <property type="evidence" value="ECO:0007669"/>
    <property type="project" value="UniProtKB-KW"/>
</dbReference>
<evidence type="ECO:0000256" key="5">
    <source>
        <dbReference type="ARBA" id="ARBA00022725"/>
    </source>
</evidence>
<protein>
    <submittedName>
        <fullName evidence="11">Uncharacterized protein</fullName>
    </submittedName>
</protein>
<keyword evidence="8" id="KW-0675">Receptor</keyword>
<keyword evidence="4 10" id="KW-0812">Transmembrane</keyword>
<evidence type="ECO:0000256" key="3">
    <source>
        <dbReference type="ARBA" id="ARBA00022606"/>
    </source>
</evidence>
<accession>A0A9P0KPU3</accession>
<dbReference type="AlphaFoldDB" id="A0A9P0KPU3"/>
<sequence length="187" mass="21724">MRPLPNIIWTPFDTNPSPLHEILYVYMIWNLFLSLFGNAFYDALYIYCLVHLYVQFELLKELLKNLSTGIMEDASDLDRFQSQYFQKKVMDRLKLGDPGYQQAIGQELGVSQATVSRTMDRVVKNIVAQSNEWIKFPTTNHELMEAKRIWQSMFGLNLEKYGSVVLIPQLIMSYLALVVNGFILTLE</sequence>
<evidence type="ECO:0000256" key="10">
    <source>
        <dbReference type="SAM" id="Phobius"/>
    </source>
</evidence>
<dbReference type="OrthoDB" id="6617147at2759"/>
<keyword evidence="5" id="KW-0552">Olfaction</keyword>
<keyword evidence="9" id="KW-0807">Transducer</keyword>
<reference evidence="11" key="1">
    <citation type="submission" date="2022-03" db="EMBL/GenBank/DDBJ databases">
        <authorList>
            <person name="Sayadi A."/>
        </authorList>
    </citation>
    <scope>NUCLEOTIDE SEQUENCE</scope>
</reference>
<gene>
    <name evidence="11" type="ORF">ACAOBT_LOCUS12684</name>
</gene>
<evidence type="ECO:0000313" key="11">
    <source>
        <dbReference type="EMBL" id="CAH1977475.1"/>
    </source>
</evidence>
<keyword evidence="3" id="KW-0716">Sensory transduction</keyword>
<evidence type="ECO:0000256" key="2">
    <source>
        <dbReference type="ARBA" id="ARBA00022475"/>
    </source>
</evidence>
<dbReference type="PANTHER" id="PTHR21137:SF35">
    <property type="entry name" value="ODORANT RECEPTOR 19A-RELATED"/>
    <property type="match status" value="1"/>
</dbReference>
<feature type="transmembrane region" description="Helical" evidence="10">
    <location>
        <begin position="161"/>
        <end position="184"/>
    </location>
</feature>
<dbReference type="GO" id="GO:0005549">
    <property type="term" value="F:odorant binding"/>
    <property type="evidence" value="ECO:0007669"/>
    <property type="project" value="InterPro"/>
</dbReference>
<evidence type="ECO:0000256" key="9">
    <source>
        <dbReference type="ARBA" id="ARBA00023224"/>
    </source>
</evidence>
<comment type="subcellular location">
    <subcellularLocation>
        <location evidence="1">Cell membrane</location>
        <topology evidence="1">Multi-pass membrane protein</topology>
    </subcellularLocation>
</comment>
<dbReference type="GO" id="GO:0004984">
    <property type="term" value="F:olfactory receptor activity"/>
    <property type="evidence" value="ECO:0007669"/>
    <property type="project" value="InterPro"/>
</dbReference>
<keyword evidence="6 10" id="KW-1133">Transmembrane helix</keyword>
<dbReference type="PANTHER" id="PTHR21137">
    <property type="entry name" value="ODORANT RECEPTOR"/>
    <property type="match status" value="1"/>
</dbReference>
<evidence type="ECO:0000256" key="8">
    <source>
        <dbReference type="ARBA" id="ARBA00023170"/>
    </source>
</evidence>
<keyword evidence="12" id="KW-1185">Reference proteome</keyword>
<organism evidence="11 12">
    <name type="scientific">Acanthoscelides obtectus</name>
    <name type="common">Bean weevil</name>
    <name type="synonym">Bruchus obtectus</name>
    <dbReference type="NCBI Taxonomy" id="200917"/>
    <lineage>
        <taxon>Eukaryota</taxon>
        <taxon>Metazoa</taxon>
        <taxon>Ecdysozoa</taxon>
        <taxon>Arthropoda</taxon>
        <taxon>Hexapoda</taxon>
        <taxon>Insecta</taxon>
        <taxon>Pterygota</taxon>
        <taxon>Neoptera</taxon>
        <taxon>Endopterygota</taxon>
        <taxon>Coleoptera</taxon>
        <taxon>Polyphaga</taxon>
        <taxon>Cucujiformia</taxon>
        <taxon>Chrysomeloidea</taxon>
        <taxon>Chrysomelidae</taxon>
        <taxon>Bruchinae</taxon>
        <taxon>Bruchini</taxon>
        <taxon>Acanthoscelides</taxon>
    </lineage>
</organism>
<evidence type="ECO:0000256" key="6">
    <source>
        <dbReference type="ARBA" id="ARBA00022989"/>
    </source>
</evidence>
<keyword evidence="7 10" id="KW-0472">Membrane</keyword>